<sequence length="125" mass="13088">MPKLRHPDRLGLHLRVVLADGVVLGPGRADLLQAIRDHGSISAAGRAIGMSYKRAWDLAEAVNNRFGTPLIETSAGGVAGGGTRLTATGEAVLAAYRRIETAAAEAAGQEIRALEALLPDRLPET</sequence>
<evidence type="ECO:0000259" key="1">
    <source>
        <dbReference type="Pfam" id="PF00126"/>
    </source>
</evidence>
<dbReference type="InterPro" id="IPR036388">
    <property type="entry name" value="WH-like_DNA-bd_sf"/>
</dbReference>
<dbReference type="PANTHER" id="PTHR30432">
    <property type="entry name" value="TRANSCRIPTIONAL REGULATOR MODE"/>
    <property type="match status" value="1"/>
</dbReference>
<dbReference type="Pfam" id="PF00126">
    <property type="entry name" value="HTH_1"/>
    <property type="match status" value="1"/>
</dbReference>
<dbReference type="RefSeq" id="WP_138324714.1">
    <property type="nucleotide sequence ID" value="NZ_VCDI01000001.1"/>
</dbReference>
<dbReference type="PANTHER" id="PTHR30432:SF1">
    <property type="entry name" value="DNA-BINDING TRANSCRIPTIONAL DUAL REGULATOR MODE"/>
    <property type="match status" value="1"/>
</dbReference>
<dbReference type="Gene3D" id="1.10.10.10">
    <property type="entry name" value="Winged helix-like DNA-binding domain superfamily/Winged helix DNA-binding domain"/>
    <property type="match status" value="1"/>
</dbReference>
<protein>
    <submittedName>
        <fullName evidence="2">LysR family transcriptional regulator</fullName>
    </submittedName>
</protein>
<dbReference type="InterPro" id="IPR036390">
    <property type="entry name" value="WH_DNA-bd_sf"/>
</dbReference>
<organism evidence="2 3">
    <name type="scientific">Lichenicoccus roseus</name>
    <dbReference type="NCBI Taxonomy" id="2683649"/>
    <lineage>
        <taxon>Bacteria</taxon>
        <taxon>Pseudomonadati</taxon>
        <taxon>Pseudomonadota</taxon>
        <taxon>Alphaproteobacteria</taxon>
        <taxon>Acetobacterales</taxon>
        <taxon>Acetobacteraceae</taxon>
        <taxon>Lichenicoccus</taxon>
    </lineage>
</organism>
<accession>A0A5R9JA58</accession>
<evidence type="ECO:0000313" key="3">
    <source>
        <dbReference type="Proteomes" id="UP000305654"/>
    </source>
</evidence>
<dbReference type="AlphaFoldDB" id="A0A5R9JA58"/>
<dbReference type="GO" id="GO:0003700">
    <property type="term" value="F:DNA-binding transcription factor activity"/>
    <property type="evidence" value="ECO:0007669"/>
    <property type="project" value="InterPro"/>
</dbReference>
<dbReference type="EMBL" id="VCDI01000001">
    <property type="protein sequence ID" value="TLU74465.1"/>
    <property type="molecule type" value="Genomic_DNA"/>
</dbReference>
<comment type="caution">
    <text evidence="2">The sequence shown here is derived from an EMBL/GenBank/DDBJ whole genome shotgun (WGS) entry which is preliminary data.</text>
</comment>
<evidence type="ECO:0000313" key="2">
    <source>
        <dbReference type="EMBL" id="TLU74465.1"/>
    </source>
</evidence>
<name>A0A5R9JA58_9PROT</name>
<dbReference type="InterPro" id="IPR051815">
    <property type="entry name" value="Molybdate_resp_trans_reg"/>
</dbReference>
<gene>
    <name evidence="2" type="ORF">FE263_04605</name>
</gene>
<keyword evidence="3" id="KW-1185">Reference proteome</keyword>
<dbReference type="OrthoDB" id="9800709at2"/>
<reference evidence="2 3" key="1">
    <citation type="submission" date="2019-05" db="EMBL/GenBank/DDBJ databases">
        <authorList>
            <person name="Pankratov T."/>
            <person name="Grouzdev D."/>
        </authorList>
    </citation>
    <scope>NUCLEOTIDE SEQUENCE [LARGE SCALE GENOMIC DNA]</scope>
    <source>
        <strain evidence="2 3">KEBCLARHB70R</strain>
    </source>
</reference>
<proteinExistence type="predicted"/>
<dbReference type="InterPro" id="IPR000847">
    <property type="entry name" value="LysR_HTH_N"/>
</dbReference>
<dbReference type="Proteomes" id="UP000305654">
    <property type="component" value="Unassembled WGS sequence"/>
</dbReference>
<feature type="domain" description="HTH lysR-type" evidence="1">
    <location>
        <begin position="31"/>
        <end position="90"/>
    </location>
</feature>
<dbReference type="SUPFAM" id="SSF46785">
    <property type="entry name" value="Winged helix' DNA-binding domain"/>
    <property type="match status" value="1"/>
</dbReference>